<evidence type="ECO:0000313" key="2">
    <source>
        <dbReference type="EMBL" id="MBP1043501.1"/>
    </source>
</evidence>
<evidence type="ECO:0000256" key="1">
    <source>
        <dbReference type="SAM" id="Phobius"/>
    </source>
</evidence>
<dbReference type="InterPro" id="IPR031584">
    <property type="entry name" value="Put_ABC_export"/>
</dbReference>
<dbReference type="Proteomes" id="UP000674938">
    <property type="component" value="Unassembled WGS sequence"/>
</dbReference>
<proteinExistence type="predicted"/>
<dbReference type="Pfam" id="PF16962">
    <property type="entry name" value="ABC_export"/>
    <property type="match status" value="1"/>
</dbReference>
<protein>
    <submittedName>
        <fullName evidence="2">Uncharacterized protein</fullName>
    </submittedName>
</protein>
<comment type="caution">
    <text evidence="2">The sequence shown here is derived from an EMBL/GenBank/DDBJ whole genome shotgun (WGS) entry which is preliminary data.</text>
</comment>
<feature type="transmembrane region" description="Helical" evidence="1">
    <location>
        <begin position="344"/>
        <end position="363"/>
    </location>
</feature>
<keyword evidence="3" id="KW-1185">Reference proteome</keyword>
<evidence type="ECO:0000313" key="3">
    <source>
        <dbReference type="Proteomes" id="UP000674938"/>
    </source>
</evidence>
<dbReference type="AlphaFoldDB" id="A0A940PCD3"/>
<gene>
    <name evidence="2" type="ORF">I6N95_20970</name>
</gene>
<sequence length="422" mass="47828">MKQLIKLNATKKKAKLRDLLKSPLSAIFMILMVGGAAFSILPVLFSKQALLAEDMFSVYTLLVIGFSFGLVMMILLQKRMALFFEEDSYYMFIGPFTNRQILGYAAFDSFLQSVLTGLFCGLIPVIFLMSVGRLTFLQLITACTSSILLINAFMMILQIIYVKELINQQKSRRNQLLGLLFLLVVAAFVAYNLFVAHFDVRKGLLTFVTSESFYWVPLIGWAKLAINSSFAPNILGLFTGLGLPLLTNGLLIFYFTHLKGDFYEQAMIDAIDYTDYYKKAMAGKDDSQPKKLQKVTIKYQQNEGALFSKNWLILLKSRQFLSKGEIIPLFTGLIFCFGLKTNFYIYTGILVFYLISTVSSSSITEELKSNYLYLIPGNPFKKLISILVIPFGKSLLFCFLFLLPGSLFLKTSPMTFIMTFIY</sequence>
<feature type="transmembrane region" description="Helical" evidence="1">
    <location>
        <begin position="383"/>
        <end position="409"/>
    </location>
</feature>
<keyword evidence="1" id="KW-1133">Transmembrane helix</keyword>
<feature type="transmembrane region" description="Helical" evidence="1">
    <location>
        <begin position="174"/>
        <end position="198"/>
    </location>
</feature>
<accession>A0A940PCD3</accession>
<reference evidence="2" key="1">
    <citation type="submission" date="2020-12" db="EMBL/GenBank/DDBJ databases">
        <title>Vagococcus allomyrinae sp. nov. and Enterococcus lavae sp. nov., isolated from the larvae of Allomyrina dichotoma.</title>
        <authorList>
            <person name="Lee S.D."/>
        </authorList>
    </citation>
    <scope>NUCLEOTIDE SEQUENCE</scope>
    <source>
        <strain evidence="2">BWB3-3</strain>
    </source>
</reference>
<name>A0A940PCD3_9ENTE</name>
<dbReference type="EMBL" id="JAEEGA010000017">
    <property type="protein sequence ID" value="MBP1043501.1"/>
    <property type="molecule type" value="Genomic_DNA"/>
</dbReference>
<feature type="transmembrane region" description="Helical" evidence="1">
    <location>
        <begin position="101"/>
        <end position="127"/>
    </location>
</feature>
<feature type="transmembrane region" description="Helical" evidence="1">
    <location>
        <begin position="139"/>
        <end position="162"/>
    </location>
</feature>
<feature type="transmembrane region" description="Helical" evidence="1">
    <location>
        <begin position="56"/>
        <end position="76"/>
    </location>
</feature>
<feature type="transmembrane region" description="Helical" evidence="1">
    <location>
        <begin position="20"/>
        <end position="44"/>
    </location>
</feature>
<organism evidence="2 3">
    <name type="scientific">Vagococcus allomyrinae</name>
    <dbReference type="NCBI Taxonomy" id="2794353"/>
    <lineage>
        <taxon>Bacteria</taxon>
        <taxon>Bacillati</taxon>
        <taxon>Bacillota</taxon>
        <taxon>Bacilli</taxon>
        <taxon>Lactobacillales</taxon>
        <taxon>Enterococcaceae</taxon>
        <taxon>Vagococcus</taxon>
    </lineage>
</organism>
<keyword evidence="1" id="KW-0812">Transmembrane</keyword>
<feature type="transmembrane region" description="Helical" evidence="1">
    <location>
        <begin position="234"/>
        <end position="255"/>
    </location>
</feature>
<keyword evidence="1" id="KW-0472">Membrane</keyword>